<keyword evidence="1" id="KW-1133">Transmembrane helix</keyword>
<sequence>MRTMNKSTPLLGFASIIGFFAFAWPLFISAEQVENNGQAKYLFLALMPIALLILIIELTQGDLDVKSLAFLGVLTATGAALRIFGAGAIGIEPIWFLIILGGRALGKRFGFLLGLTVLFASALLTGGAGPWLAFQMMAAAWIGWGAGALPKIKTLKIEIIVLAIYGFFAGLIFGALMDLQLWPWLVGADTQISFIAGAPILENLHRYFVFHFLTAMAWDIPRAVLTATLITVAGKPILNSLRRSMRKANFITVHEMEQKAVL</sequence>
<reference evidence="7" key="1">
    <citation type="submission" date="2020-05" db="EMBL/GenBank/DDBJ databases">
        <authorList>
            <person name="Chiriac C."/>
            <person name="Salcher M."/>
            <person name="Ghai R."/>
            <person name="Kavagutti S V."/>
        </authorList>
    </citation>
    <scope>NUCLEOTIDE SEQUENCE</scope>
</reference>
<feature type="transmembrane region" description="Helical" evidence="1">
    <location>
        <begin position="111"/>
        <end position="134"/>
    </location>
</feature>
<dbReference type="EMBL" id="CAFBPY010000062">
    <property type="protein sequence ID" value="CAB5036965.1"/>
    <property type="molecule type" value="Genomic_DNA"/>
</dbReference>
<evidence type="ECO:0000313" key="5">
    <source>
        <dbReference type="EMBL" id="CAB4776306.1"/>
    </source>
</evidence>
<feature type="transmembrane region" description="Helical" evidence="1">
    <location>
        <begin position="155"/>
        <end position="177"/>
    </location>
</feature>
<proteinExistence type="predicted"/>
<accession>A0A6J7S6T2</accession>
<dbReference type="InterPro" id="IPR017196">
    <property type="entry name" value="ECF_substrate-spec_UCP037395"/>
</dbReference>
<dbReference type="EMBL" id="CAEZUJ010000031">
    <property type="protein sequence ID" value="CAB4601989.1"/>
    <property type="molecule type" value="Genomic_DNA"/>
</dbReference>
<evidence type="ECO:0000313" key="3">
    <source>
        <dbReference type="EMBL" id="CAB4686553.1"/>
    </source>
</evidence>
<evidence type="ECO:0000313" key="6">
    <source>
        <dbReference type="EMBL" id="CAB4856278.1"/>
    </source>
</evidence>
<dbReference type="EMBL" id="CAEZXH010000052">
    <property type="protein sequence ID" value="CAB4686553.1"/>
    <property type="molecule type" value="Genomic_DNA"/>
</dbReference>
<dbReference type="EMBL" id="CAEZYJ010000017">
    <property type="protein sequence ID" value="CAB4713506.1"/>
    <property type="molecule type" value="Genomic_DNA"/>
</dbReference>
<organism evidence="7">
    <name type="scientific">freshwater metagenome</name>
    <dbReference type="NCBI Taxonomy" id="449393"/>
    <lineage>
        <taxon>unclassified sequences</taxon>
        <taxon>metagenomes</taxon>
        <taxon>ecological metagenomes</taxon>
    </lineage>
</organism>
<name>A0A6J7S6T2_9ZZZZ</name>
<keyword evidence="1" id="KW-0472">Membrane</keyword>
<feature type="transmembrane region" description="Helical" evidence="1">
    <location>
        <begin position="220"/>
        <end position="238"/>
    </location>
</feature>
<evidence type="ECO:0000313" key="7">
    <source>
        <dbReference type="EMBL" id="CAB5036965.1"/>
    </source>
</evidence>
<feature type="transmembrane region" description="Helical" evidence="1">
    <location>
        <begin position="39"/>
        <end position="56"/>
    </location>
</feature>
<dbReference type="EMBL" id="CAEZZS010000024">
    <property type="protein sequence ID" value="CAB4776306.1"/>
    <property type="molecule type" value="Genomic_DNA"/>
</dbReference>
<evidence type="ECO:0000313" key="4">
    <source>
        <dbReference type="EMBL" id="CAB4713506.1"/>
    </source>
</evidence>
<feature type="transmembrane region" description="Helical" evidence="1">
    <location>
        <begin position="68"/>
        <end position="91"/>
    </location>
</feature>
<dbReference type="Gene3D" id="1.10.1760.20">
    <property type="match status" value="1"/>
</dbReference>
<protein>
    <submittedName>
        <fullName evidence="7">Unannotated protein</fullName>
    </submittedName>
</protein>
<gene>
    <name evidence="2" type="ORF">UFOPK1811_00870</name>
    <name evidence="3" type="ORF">UFOPK2360_00892</name>
    <name evidence="4" type="ORF">UFOPK2659_00238</name>
    <name evidence="5" type="ORF">UFOPK2922_00680</name>
    <name evidence="6" type="ORF">UFOPK3306_00147</name>
    <name evidence="7" type="ORF">UFOPK4209_00515</name>
</gene>
<keyword evidence="1" id="KW-0812">Transmembrane</keyword>
<dbReference type="PIRSF" id="PIRSF037395">
    <property type="entry name" value="UCP037395_ABCper"/>
    <property type="match status" value="1"/>
</dbReference>
<evidence type="ECO:0000256" key="1">
    <source>
        <dbReference type="SAM" id="Phobius"/>
    </source>
</evidence>
<dbReference type="EMBL" id="CAFBLI010000006">
    <property type="protein sequence ID" value="CAB4856278.1"/>
    <property type="molecule type" value="Genomic_DNA"/>
</dbReference>
<dbReference type="AlphaFoldDB" id="A0A6J7S6T2"/>
<evidence type="ECO:0000313" key="2">
    <source>
        <dbReference type="EMBL" id="CAB4601989.1"/>
    </source>
</evidence>